<reference evidence="8 9" key="1">
    <citation type="journal article" date="2014" name="Nat. Commun.">
        <title>Klebsormidium flaccidum genome reveals primary factors for plant terrestrial adaptation.</title>
        <authorList>
            <person name="Hori K."/>
            <person name="Maruyama F."/>
            <person name="Fujisawa T."/>
            <person name="Togashi T."/>
            <person name="Yamamoto N."/>
            <person name="Seo M."/>
            <person name="Sato S."/>
            <person name="Yamada T."/>
            <person name="Mori H."/>
            <person name="Tajima N."/>
            <person name="Moriyama T."/>
            <person name="Ikeuchi M."/>
            <person name="Watanabe M."/>
            <person name="Wada H."/>
            <person name="Kobayashi K."/>
            <person name="Saito M."/>
            <person name="Masuda T."/>
            <person name="Sasaki-Sekimoto Y."/>
            <person name="Mashiguchi K."/>
            <person name="Awai K."/>
            <person name="Shimojima M."/>
            <person name="Masuda S."/>
            <person name="Iwai M."/>
            <person name="Nobusawa T."/>
            <person name="Narise T."/>
            <person name="Kondo S."/>
            <person name="Saito H."/>
            <person name="Sato R."/>
            <person name="Murakawa M."/>
            <person name="Ihara Y."/>
            <person name="Oshima-Yamada Y."/>
            <person name="Ohtaka K."/>
            <person name="Satoh M."/>
            <person name="Sonobe K."/>
            <person name="Ishii M."/>
            <person name="Ohtani R."/>
            <person name="Kanamori-Sato M."/>
            <person name="Honoki R."/>
            <person name="Miyazaki D."/>
            <person name="Mochizuki H."/>
            <person name="Umetsu J."/>
            <person name="Higashi K."/>
            <person name="Shibata D."/>
            <person name="Kamiya Y."/>
            <person name="Sato N."/>
            <person name="Nakamura Y."/>
            <person name="Tabata S."/>
            <person name="Ida S."/>
            <person name="Kurokawa K."/>
            <person name="Ohta H."/>
        </authorList>
    </citation>
    <scope>NUCLEOTIDE SEQUENCE [LARGE SCALE GENOMIC DNA]</scope>
    <source>
        <strain evidence="8 9">NIES-2285</strain>
    </source>
</reference>
<dbReference type="Gene3D" id="1.10.287.1260">
    <property type="match status" value="1"/>
</dbReference>
<comment type="subcellular location">
    <subcellularLocation>
        <location evidence="1">Membrane</location>
        <topology evidence="1">Multi-pass membrane protein</topology>
    </subcellularLocation>
</comment>
<dbReference type="SUPFAM" id="SSF50182">
    <property type="entry name" value="Sm-like ribonucleoproteins"/>
    <property type="match status" value="1"/>
</dbReference>
<dbReference type="PANTHER" id="PTHR30566:SF5">
    <property type="entry name" value="MECHANOSENSITIVE ION CHANNEL PROTEIN 1, MITOCHONDRIAL-RELATED"/>
    <property type="match status" value="1"/>
</dbReference>
<dbReference type="SUPFAM" id="SSF82861">
    <property type="entry name" value="Mechanosensitive channel protein MscS (YggB), transmembrane region"/>
    <property type="match status" value="1"/>
</dbReference>
<dbReference type="PANTHER" id="PTHR30566">
    <property type="entry name" value="YNAI-RELATED MECHANOSENSITIVE ION CHANNEL"/>
    <property type="match status" value="1"/>
</dbReference>
<dbReference type="GO" id="GO:0034599">
    <property type="term" value="P:cellular response to oxidative stress"/>
    <property type="evidence" value="ECO:0000318"/>
    <property type="project" value="GO_Central"/>
</dbReference>
<evidence type="ECO:0000256" key="2">
    <source>
        <dbReference type="ARBA" id="ARBA00008017"/>
    </source>
</evidence>
<dbReference type="OMA" id="MAFSEIC"/>
<dbReference type="OrthoDB" id="567160at2759"/>
<evidence type="ECO:0000313" key="8">
    <source>
        <dbReference type="EMBL" id="GAQ80907.1"/>
    </source>
</evidence>
<dbReference type="Proteomes" id="UP000054558">
    <property type="component" value="Unassembled WGS sequence"/>
</dbReference>
<evidence type="ECO:0000256" key="5">
    <source>
        <dbReference type="ARBA" id="ARBA00023136"/>
    </source>
</evidence>
<evidence type="ECO:0000256" key="6">
    <source>
        <dbReference type="SAM" id="MobiDB-lite"/>
    </source>
</evidence>
<feature type="compositionally biased region" description="Low complexity" evidence="6">
    <location>
        <begin position="116"/>
        <end position="126"/>
    </location>
</feature>
<dbReference type="InterPro" id="IPR023408">
    <property type="entry name" value="MscS_beta-dom_sf"/>
</dbReference>
<name>A0A1Y1HWK4_KLENI</name>
<feature type="region of interest" description="Disordered" evidence="6">
    <location>
        <begin position="105"/>
        <end position="126"/>
    </location>
</feature>
<dbReference type="InterPro" id="IPR010920">
    <property type="entry name" value="LSM_dom_sf"/>
</dbReference>
<evidence type="ECO:0000313" key="9">
    <source>
        <dbReference type="Proteomes" id="UP000054558"/>
    </source>
</evidence>
<sequence length="533" mass="57631">MALLRLALSQAAPASKRLRLELPPSQLFARTAPYVTALFKDARATLKPDALRPSETGSSYDRFPFVQFPHRASFLLHSPRHGSSFGALALGQACALRTFASSATSGEALDPPSAPQPSAASDDVSGASSFVDTVKEGLEKGRQGVETAWASLPPSVHEVLNPKTPVFVVAAQELGLLTAVIFTWFKMPRWFRRLHDYTQSRTLQTKRFKSEETSEQSGQGPALLMEPAPVPYEQSIWAAAEEPARLLVTVGALAHLIGLVAPHALPPEYLHIAWRGAVVGSWLWFLYRYKNTWFSRAKTNPALSRAEKDRYVAAERLSTVALVVLGSMAVAETTGVAVQSILTVGGIGGVATAFAARDILGNFLNGAALYLYTPFSIGDNIKAGSLEGTVVDIGLHSTHLVDQDKHAVVVPNSFFSNQVITNRSRTEGRLLSAKIPLPPGLVDRAPELTAELREYLRNRPEVAVGKEAPKVYLSSLGSPANAVLLPEVTLTCHTTVMGSAEYGLLLEDILHHAAQLVEKKEREGERGLSEPQP</sequence>
<keyword evidence="9" id="KW-1185">Reference proteome</keyword>
<dbReference type="EMBL" id="DF237015">
    <property type="protein sequence ID" value="GAQ80907.1"/>
    <property type="molecule type" value="Genomic_DNA"/>
</dbReference>
<evidence type="ECO:0000256" key="1">
    <source>
        <dbReference type="ARBA" id="ARBA00004141"/>
    </source>
</evidence>
<accession>A0A1Y1HWK4</accession>
<gene>
    <name evidence="8" type="ORF">KFL_000660010</name>
</gene>
<organism evidence="8 9">
    <name type="scientific">Klebsormidium nitens</name>
    <name type="common">Green alga</name>
    <name type="synonym">Ulothrix nitens</name>
    <dbReference type="NCBI Taxonomy" id="105231"/>
    <lineage>
        <taxon>Eukaryota</taxon>
        <taxon>Viridiplantae</taxon>
        <taxon>Streptophyta</taxon>
        <taxon>Klebsormidiophyceae</taxon>
        <taxon>Klebsormidiales</taxon>
        <taxon>Klebsormidiaceae</taxon>
        <taxon>Klebsormidium</taxon>
    </lineage>
</organism>
<dbReference type="InterPro" id="IPR006686">
    <property type="entry name" value="MscS_channel_CS"/>
</dbReference>
<dbReference type="Pfam" id="PF00924">
    <property type="entry name" value="MS_channel_2nd"/>
    <property type="match status" value="1"/>
</dbReference>
<dbReference type="InterPro" id="IPR011014">
    <property type="entry name" value="MscS_channel_TM-2"/>
</dbReference>
<dbReference type="GO" id="GO:0005739">
    <property type="term" value="C:mitochondrion"/>
    <property type="evidence" value="ECO:0000318"/>
    <property type="project" value="GO_Central"/>
</dbReference>
<evidence type="ECO:0000259" key="7">
    <source>
        <dbReference type="Pfam" id="PF00924"/>
    </source>
</evidence>
<dbReference type="AlphaFoldDB" id="A0A1Y1HWK4"/>
<dbReference type="PROSITE" id="PS01246">
    <property type="entry name" value="UPF0003"/>
    <property type="match status" value="1"/>
</dbReference>
<feature type="region of interest" description="Disordered" evidence="6">
    <location>
        <begin position="205"/>
        <end position="224"/>
    </location>
</feature>
<evidence type="ECO:0000256" key="3">
    <source>
        <dbReference type="ARBA" id="ARBA00022692"/>
    </source>
</evidence>
<dbReference type="Gene3D" id="2.30.30.60">
    <property type="match status" value="1"/>
</dbReference>
<keyword evidence="3" id="KW-0812">Transmembrane</keyword>
<dbReference type="InterPro" id="IPR006685">
    <property type="entry name" value="MscS_channel_2nd"/>
</dbReference>
<comment type="similarity">
    <text evidence="2">Belongs to the MscS (TC 1.A.23) family.</text>
</comment>
<protein>
    <submittedName>
        <fullName evidence="8">Mechanosensitive ion channel protein</fullName>
    </submittedName>
</protein>
<feature type="domain" description="Mechanosensitive ion channel MscS" evidence="7">
    <location>
        <begin position="358"/>
        <end position="425"/>
    </location>
</feature>
<proteinExistence type="inferred from homology"/>
<keyword evidence="4" id="KW-1133">Transmembrane helix</keyword>
<dbReference type="SMR" id="A0A1Y1HWK4"/>
<dbReference type="GO" id="GO:0008381">
    <property type="term" value="F:mechanosensitive monoatomic ion channel activity"/>
    <property type="evidence" value="ECO:0000318"/>
    <property type="project" value="GO_Central"/>
</dbReference>
<evidence type="ECO:0000256" key="4">
    <source>
        <dbReference type="ARBA" id="ARBA00022989"/>
    </source>
</evidence>
<dbReference type="GO" id="GO:0016020">
    <property type="term" value="C:membrane"/>
    <property type="evidence" value="ECO:0007669"/>
    <property type="project" value="UniProtKB-SubCell"/>
</dbReference>
<keyword evidence="5" id="KW-0472">Membrane</keyword>
<dbReference type="STRING" id="105231.A0A1Y1HWK4"/>